<dbReference type="InterPro" id="IPR002403">
    <property type="entry name" value="Cyt_P450_E_grp-IV"/>
</dbReference>
<sequence>MDLQSCAALSVAELAVLKIMHGIPLDIEAIYVFLAFFTFQYLSLKIYHSFVYPFFVSPLRHLPGPKDHHPLIGHAINQYRANGPYELYLSWSKRWPDAPFIRYLSFGNSEVLLVNSLRAHQEVLQTKCYSFVKPPFFARIVGEVTGKGLVFAEGDEHKRQRKLLNGIFSVPNMKKLVPVVQSHGKHLTSTIEERIGSSGSAAIEVVSLFSKATLDIIGLLTLGKELDKLNTTPSFHDCYDSIFNPTPASSMITAINTYIPLRSWLPIEANRSFVRANDEVKRILREQIRLRQKEVAANESAKDATCIPISRDVLTYLLEAPPSGQQQWTEDELLGYISHLPPGDPDYAGIESLRYLHNFCREVLRVYAPAVMIWRQAQDRVVIEETVIPRGTNVIVSPQVPQFHPHIWGENAREFDPDRWDSLSPEASSPYAFQAFSSGPRVCIGRGLSMLELKAIIVDVVRKFEFEPLQKEEDLELENYLTLRPRGGLRVRFRRAGEIKDERRDRRPPPGWLDAANVHNVKR</sequence>
<keyword evidence="6" id="KW-0560">Oxidoreductase</keyword>
<evidence type="ECO:0000256" key="5">
    <source>
        <dbReference type="PIRSR" id="PIRSR602403-1"/>
    </source>
</evidence>
<dbReference type="PANTHER" id="PTHR24305">
    <property type="entry name" value="CYTOCHROME P450"/>
    <property type="match status" value="1"/>
</dbReference>
<dbReference type="GO" id="GO:0020037">
    <property type="term" value="F:heme binding"/>
    <property type="evidence" value="ECO:0007669"/>
    <property type="project" value="InterPro"/>
</dbReference>
<evidence type="ECO:0000256" key="4">
    <source>
        <dbReference type="ARBA" id="ARBA00023004"/>
    </source>
</evidence>
<evidence type="ECO:0000256" key="6">
    <source>
        <dbReference type="RuleBase" id="RU000461"/>
    </source>
</evidence>
<dbReference type="EMBL" id="KZ678129">
    <property type="protein sequence ID" value="PSN73293.1"/>
    <property type="molecule type" value="Genomic_DNA"/>
</dbReference>
<dbReference type="STRING" id="1448308.A0A2T2P6T2"/>
<dbReference type="InterPro" id="IPR017972">
    <property type="entry name" value="Cyt_P450_CS"/>
</dbReference>
<dbReference type="PRINTS" id="PR00465">
    <property type="entry name" value="EP450IV"/>
</dbReference>
<dbReference type="Gene3D" id="1.10.630.10">
    <property type="entry name" value="Cytochrome P450"/>
    <property type="match status" value="2"/>
</dbReference>
<comment type="cofactor">
    <cofactor evidence="1 5">
        <name>heme</name>
        <dbReference type="ChEBI" id="CHEBI:30413"/>
    </cofactor>
</comment>
<evidence type="ECO:0000313" key="9">
    <source>
        <dbReference type="Proteomes" id="UP000240883"/>
    </source>
</evidence>
<dbReference type="SUPFAM" id="SSF48264">
    <property type="entry name" value="Cytochrome P450"/>
    <property type="match status" value="1"/>
</dbReference>
<accession>A0A2T2P6T2</accession>
<feature type="binding site" description="axial binding residue" evidence="5">
    <location>
        <position position="443"/>
    </location>
    <ligand>
        <name>heme</name>
        <dbReference type="ChEBI" id="CHEBI:30413"/>
    </ligand>
    <ligandPart>
        <name>Fe</name>
        <dbReference type="ChEBI" id="CHEBI:18248"/>
    </ligandPart>
</feature>
<proteinExistence type="inferred from homology"/>
<dbReference type="Pfam" id="PF00067">
    <property type="entry name" value="p450"/>
    <property type="match status" value="2"/>
</dbReference>
<evidence type="ECO:0000256" key="2">
    <source>
        <dbReference type="ARBA" id="ARBA00010617"/>
    </source>
</evidence>
<keyword evidence="5 6" id="KW-0349">Heme</keyword>
<evidence type="ECO:0000256" key="3">
    <source>
        <dbReference type="ARBA" id="ARBA00022723"/>
    </source>
</evidence>
<dbReference type="InterPro" id="IPR050121">
    <property type="entry name" value="Cytochrome_P450_monoxygenase"/>
</dbReference>
<protein>
    <submittedName>
        <fullName evidence="8">Cytochrome P450</fullName>
    </submittedName>
</protein>
<dbReference type="GO" id="GO:0005506">
    <property type="term" value="F:iron ion binding"/>
    <property type="evidence" value="ECO:0007669"/>
    <property type="project" value="InterPro"/>
</dbReference>
<comment type="similarity">
    <text evidence="2 6">Belongs to the cytochrome P450 family.</text>
</comment>
<keyword evidence="9" id="KW-1185">Reference proteome</keyword>
<feature type="region of interest" description="Disordered" evidence="7">
    <location>
        <begin position="500"/>
        <end position="523"/>
    </location>
</feature>
<dbReference type="GO" id="GO:0004497">
    <property type="term" value="F:monooxygenase activity"/>
    <property type="evidence" value="ECO:0007669"/>
    <property type="project" value="UniProtKB-KW"/>
</dbReference>
<keyword evidence="6" id="KW-0503">Monooxygenase</keyword>
<dbReference type="PROSITE" id="PS00086">
    <property type="entry name" value="CYTOCHROME_P450"/>
    <property type="match status" value="1"/>
</dbReference>
<keyword evidence="4 5" id="KW-0408">Iron</keyword>
<dbReference type="AlphaFoldDB" id="A0A2T2P6T2"/>
<dbReference type="OrthoDB" id="1470350at2759"/>
<keyword evidence="3 5" id="KW-0479">Metal-binding</keyword>
<dbReference type="Proteomes" id="UP000240883">
    <property type="component" value="Unassembled WGS sequence"/>
</dbReference>
<dbReference type="GO" id="GO:0016705">
    <property type="term" value="F:oxidoreductase activity, acting on paired donors, with incorporation or reduction of molecular oxygen"/>
    <property type="evidence" value="ECO:0007669"/>
    <property type="project" value="InterPro"/>
</dbReference>
<dbReference type="InterPro" id="IPR036396">
    <property type="entry name" value="Cyt_P450_sf"/>
</dbReference>
<dbReference type="PANTHER" id="PTHR24305:SF199">
    <property type="entry name" value="P450, PUTATIVE (EUROFUNG)-RELATED"/>
    <property type="match status" value="1"/>
</dbReference>
<name>A0A2T2P6T2_CORCC</name>
<dbReference type="InterPro" id="IPR001128">
    <property type="entry name" value="Cyt_P450"/>
</dbReference>
<organism evidence="8 9">
    <name type="scientific">Corynespora cassiicola Philippines</name>
    <dbReference type="NCBI Taxonomy" id="1448308"/>
    <lineage>
        <taxon>Eukaryota</taxon>
        <taxon>Fungi</taxon>
        <taxon>Dikarya</taxon>
        <taxon>Ascomycota</taxon>
        <taxon>Pezizomycotina</taxon>
        <taxon>Dothideomycetes</taxon>
        <taxon>Pleosporomycetidae</taxon>
        <taxon>Pleosporales</taxon>
        <taxon>Corynesporascaceae</taxon>
        <taxon>Corynespora</taxon>
    </lineage>
</organism>
<reference evidence="8 9" key="1">
    <citation type="journal article" date="2018" name="Front. Microbiol.">
        <title>Genome-Wide Analysis of Corynespora cassiicola Leaf Fall Disease Putative Effectors.</title>
        <authorList>
            <person name="Lopez D."/>
            <person name="Ribeiro S."/>
            <person name="Label P."/>
            <person name="Fumanal B."/>
            <person name="Venisse J.S."/>
            <person name="Kohler A."/>
            <person name="de Oliveira R.R."/>
            <person name="Labutti K."/>
            <person name="Lipzen A."/>
            <person name="Lail K."/>
            <person name="Bauer D."/>
            <person name="Ohm R.A."/>
            <person name="Barry K.W."/>
            <person name="Spatafora J."/>
            <person name="Grigoriev I.V."/>
            <person name="Martin F.M."/>
            <person name="Pujade-Renaud V."/>
        </authorList>
    </citation>
    <scope>NUCLEOTIDE SEQUENCE [LARGE SCALE GENOMIC DNA]</scope>
    <source>
        <strain evidence="8 9">Philippines</strain>
    </source>
</reference>
<evidence type="ECO:0000313" key="8">
    <source>
        <dbReference type="EMBL" id="PSN73293.1"/>
    </source>
</evidence>
<evidence type="ECO:0000256" key="1">
    <source>
        <dbReference type="ARBA" id="ARBA00001971"/>
    </source>
</evidence>
<gene>
    <name evidence="8" type="ORF">BS50DRAFT_596910</name>
</gene>
<evidence type="ECO:0000256" key="7">
    <source>
        <dbReference type="SAM" id="MobiDB-lite"/>
    </source>
</evidence>